<reference evidence="6" key="1">
    <citation type="submission" date="2016-11" db="EMBL/GenBank/DDBJ databases">
        <authorList>
            <person name="Varghese N."/>
            <person name="Submissions S."/>
        </authorList>
    </citation>
    <scope>NUCLEOTIDE SEQUENCE</scope>
    <source>
        <strain evidence="6">DSM 4029</strain>
    </source>
</reference>
<evidence type="ECO:0000313" key="4">
    <source>
        <dbReference type="EMBL" id="MCQ4948485.1"/>
    </source>
</evidence>
<reference evidence="7" key="2">
    <citation type="submission" date="2016-11" db="EMBL/GenBank/DDBJ databases">
        <authorList>
            <person name="Jaros S."/>
            <person name="Januszkiewicz K."/>
            <person name="Wedrychowicz H."/>
        </authorList>
    </citation>
    <scope>NUCLEOTIDE SEQUENCE [LARGE SCALE GENOMIC DNA]</scope>
    <source>
        <strain evidence="7">DSM 4029</strain>
    </source>
</reference>
<protein>
    <submittedName>
        <fullName evidence="4">ECF transporter S component</fullName>
    </submittedName>
    <submittedName>
        <fullName evidence="6">Uncharacterized membrane protein</fullName>
    </submittedName>
</protein>
<dbReference type="AlphaFoldDB" id="A0AAP1LGJ5"/>
<dbReference type="InterPro" id="IPR009825">
    <property type="entry name" value="ECF_substrate-spec-like"/>
</dbReference>
<proteinExistence type="predicted"/>
<reference evidence="4" key="4">
    <citation type="submission" date="2022-06" db="EMBL/GenBank/DDBJ databases">
        <title>Isolation of gut microbiota from human fecal samples.</title>
        <authorList>
            <person name="Pamer E.G."/>
            <person name="Barat B."/>
            <person name="Waligurski E."/>
            <person name="Medina S."/>
            <person name="Paddock L."/>
            <person name="Mostad J."/>
        </authorList>
    </citation>
    <scope>NUCLEOTIDE SEQUENCE</scope>
    <source>
        <strain evidence="4">DFI.7.96</strain>
    </source>
</reference>
<feature type="transmembrane region" description="Helical" evidence="3">
    <location>
        <begin position="148"/>
        <end position="169"/>
    </location>
</feature>
<dbReference type="RefSeq" id="WP_021660573.1">
    <property type="nucleotide sequence ID" value="NZ_FQVY01000002.1"/>
</dbReference>
<dbReference type="Proteomes" id="UP000474718">
    <property type="component" value="Unassembled WGS sequence"/>
</dbReference>
<reference evidence="5 8" key="3">
    <citation type="journal article" date="2019" name="Nat. Med.">
        <title>A library of human gut bacterial isolates paired with longitudinal multiomics data enables mechanistic microbiome research.</title>
        <authorList>
            <person name="Poyet M."/>
            <person name="Groussin M."/>
            <person name="Gibbons S.M."/>
            <person name="Avila-Pacheco J."/>
            <person name="Jiang X."/>
            <person name="Kearney S.M."/>
            <person name="Perrotta A.R."/>
            <person name="Berdy B."/>
            <person name="Zhao S."/>
            <person name="Lieberman T.D."/>
            <person name="Swanson P.K."/>
            <person name="Smith M."/>
            <person name="Roesemann S."/>
            <person name="Alexander J.E."/>
            <person name="Rich S.A."/>
            <person name="Livny J."/>
            <person name="Vlamakis H."/>
            <person name="Clish C."/>
            <person name="Bullock K."/>
            <person name="Deik A."/>
            <person name="Scott J."/>
            <person name="Pierce K.A."/>
            <person name="Xavier R.J."/>
            <person name="Alm E.J."/>
        </authorList>
    </citation>
    <scope>NUCLEOTIDE SEQUENCE [LARGE SCALE GENOMIC DNA]</scope>
    <source>
        <strain evidence="5 8">BIOML-A2</strain>
    </source>
</reference>
<evidence type="ECO:0000256" key="3">
    <source>
        <dbReference type="SAM" id="Phobius"/>
    </source>
</evidence>
<dbReference type="EMBL" id="FQVY01000002">
    <property type="protein sequence ID" value="SHG05434.1"/>
    <property type="molecule type" value="Genomic_DNA"/>
</dbReference>
<evidence type="ECO:0000313" key="7">
    <source>
        <dbReference type="Proteomes" id="UP000184089"/>
    </source>
</evidence>
<dbReference type="Proteomes" id="UP001205063">
    <property type="component" value="Unassembled WGS sequence"/>
</dbReference>
<evidence type="ECO:0000313" key="5">
    <source>
        <dbReference type="EMBL" id="MZL70672.1"/>
    </source>
</evidence>
<organism evidence="4 9">
    <name type="scientific">Bittarella massiliensis</name>
    <name type="common">ex Durand et al. 2017</name>
    <dbReference type="NCBI Taxonomy" id="1720313"/>
    <lineage>
        <taxon>Bacteria</taxon>
        <taxon>Bacillati</taxon>
        <taxon>Bacillota</taxon>
        <taxon>Clostridia</taxon>
        <taxon>Eubacteriales</taxon>
        <taxon>Oscillospiraceae</taxon>
        <taxon>Bittarella (ex Durand et al. 2017)</taxon>
    </lineage>
</organism>
<comment type="caution">
    <text evidence="4">The sequence shown here is derived from an EMBL/GenBank/DDBJ whole genome shotgun (WGS) entry which is preliminary data.</text>
</comment>
<keyword evidence="8" id="KW-1185">Reference proteome</keyword>
<feature type="transmembrane region" description="Helical" evidence="3">
    <location>
        <begin position="6"/>
        <end position="26"/>
    </location>
</feature>
<feature type="transmembrane region" description="Helical" evidence="3">
    <location>
        <begin position="76"/>
        <end position="98"/>
    </location>
</feature>
<evidence type="ECO:0000256" key="1">
    <source>
        <dbReference type="ARBA" id="ARBA00022692"/>
    </source>
</evidence>
<accession>A0AAP1LGJ5</accession>
<dbReference type="Gene3D" id="1.10.1760.20">
    <property type="match status" value="1"/>
</dbReference>
<feature type="transmembrane region" description="Helical" evidence="3">
    <location>
        <begin position="110"/>
        <end position="128"/>
    </location>
</feature>
<evidence type="ECO:0000313" key="9">
    <source>
        <dbReference type="Proteomes" id="UP001205063"/>
    </source>
</evidence>
<dbReference type="Pfam" id="PF07155">
    <property type="entry name" value="ECF-ribofla_trS"/>
    <property type="match status" value="1"/>
</dbReference>
<evidence type="ECO:0000256" key="2">
    <source>
        <dbReference type="ARBA" id="ARBA00022989"/>
    </source>
</evidence>
<dbReference type="PANTHER" id="PTHR37815:SF3">
    <property type="entry name" value="UPF0397 PROTEIN SPR0429"/>
    <property type="match status" value="1"/>
</dbReference>
<dbReference type="Proteomes" id="UP000184089">
    <property type="component" value="Unassembled WGS sequence"/>
</dbReference>
<dbReference type="PANTHER" id="PTHR37815">
    <property type="entry name" value="UPF0397 PROTEIN BC_2624-RELATED"/>
    <property type="match status" value="1"/>
</dbReference>
<keyword evidence="2 3" id="KW-1133">Transmembrane helix</keyword>
<dbReference type="GO" id="GO:0016020">
    <property type="term" value="C:membrane"/>
    <property type="evidence" value="ECO:0007669"/>
    <property type="project" value="InterPro"/>
</dbReference>
<gene>
    <name evidence="5" type="ORF">GT747_13020</name>
    <name evidence="4" type="ORF">NE646_02215</name>
    <name evidence="6" type="ORF">SAMN05444424_1297</name>
</gene>
<keyword evidence="3" id="KW-0472">Membrane</keyword>
<sequence length="187" mass="19327">MKRKSSIYTVTLVGLMGAMCFVATFLHIDIPTPLGKTMIHLGNVMCLLSGMILGPLKGGLSAGLGSAVYDLFDPAYIAESPITFLMKFAMGATCGAIAKRGGKGSRAAGAVVGAGLYVVLYTVKNILMGTLLQGKMLDSVLVAAGTKALTSGVNAIIAVVVSLLLYSLLEPILKKAGIFERLGKTGD</sequence>
<dbReference type="EMBL" id="JANGAB010000001">
    <property type="protein sequence ID" value="MCQ4948485.1"/>
    <property type="molecule type" value="Genomic_DNA"/>
</dbReference>
<name>A0AAP1LGJ5_9FIRM</name>
<dbReference type="EMBL" id="WWVX01000009">
    <property type="protein sequence ID" value="MZL70672.1"/>
    <property type="molecule type" value="Genomic_DNA"/>
</dbReference>
<evidence type="ECO:0000313" key="8">
    <source>
        <dbReference type="Proteomes" id="UP000474718"/>
    </source>
</evidence>
<evidence type="ECO:0000313" key="6">
    <source>
        <dbReference type="EMBL" id="SHG05434.1"/>
    </source>
</evidence>
<keyword evidence="1 3" id="KW-0812">Transmembrane</keyword>